<dbReference type="SMART" id="SM01014">
    <property type="entry name" value="ARID"/>
    <property type="match status" value="1"/>
</dbReference>
<dbReference type="InterPro" id="IPR003349">
    <property type="entry name" value="JmjN"/>
</dbReference>
<dbReference type="Pfam" id="PF02375">
    <property type="entry name" value="JmjN"/>
    <property type="match status" value="1"/>
</dbReference>
<dbReference type="Pfam" id="PF02373">
    <property type="entry name" value="JmjC"/>
    <property type="match status" value="1"/>
</dbReference>
<dbReference type="Proteomes" id="UP001634393">
    <property type="component" value="Unassembled WGS sequence"/>
</dbReference>
<dbReference type="Gene3D" id="3.30.40.10">
    <property type="entry name" value="Zinc/RING finger domain, C3HC4 (zinc finger)"/>
    <property type="match status" value="2"/>
</dbReference>
<dbReference type="PROSITE" id="PS51183">
    <property type="entry name" value="JMJN"/>
    <property type="match status" value="1"/>
</dbReference>
<dbReference type="PROSITE" id="PS50016">
    <property type="entry name" value="ZF_PHD_2"/>
    <property type="match status" value="2"/>
</dbReference>
<feature type="domain" description="JmjC" evidence="11">
    <location>
        <begin position="387"/>
        <end position="553"/>
    </location>
</feature>
<dbReference type="InterPro" id="IPR011011">
    <property type="entry name" value="Znf_FYVE_PHD"/>
</dbReference>
<evidence type="ECO:0000259" key="11">
    <source>
        <dbReference type="PROSITE" id="PS51184"/>
    </source>
</evidence>
<dbReference type="InterPro" id="IPR013083">
    <property type="entry name" value="Znf_RING/FYVE/PHD"/>
</dbReference>
<protein>
    <submittedName>
        <fullName evidence="12">Uncharacterized protein</fullName>
    </submittedName>
</protein>
<keyword evidence="4 7" id="KW-0863">Zinc-finger</keyword>
<evidence type="ECO:0000313" key="12">
    <source>
        <dbReference type="EMBL" id="KAL3833496.1"/>
    </source>
</evidence>
<dbReference type="GO" id="GO:0008270">
    <property type="term" value="F:zinc ion binding"/>
    <property type="evidence" value="ECO:0007669"/>
    <property type="project" value="UniProtKB-KW"/>
</dbReference>
<sequence length="1839" mass="210523">MGKGKPRKVEKGVLGGNSAEGLLSGCGSLNVPPGPVFYPSEEEFKDPLEYIYKIRPEAEPYGICKIVPPKSWKPPFVLDKDAFTFPTKTQAIHQLQARCAPSDSKTFGLEYNRFLEEHCGKKAKKRVVFEGEELDLCKLFNAVKRFGGYDKVVKGKKWGDVFRFVRPGGKISECSKHVLSQLYWEHLYDYEKYYCILNKQKHKSCKRSMNGGKKCEPAVEVLSVKRRRKNKEGDRVEVRKVEEESLDQICEQCRSGLHGEVMLLCDRCNKGWHIYCLSPPLKRIPPGNWYCLECLNSEKDSFGFVPGKQFSLEAFRRVADRVKKKWFGSTATSRVQLEKKFWEIVEGSKGEVEVIYGSDLDTSVYGSGFPREIDQRPPSIELDIWNEYCGSSWNLNNLPRVQGSMLRTLHHNIAGVMVPWLYVGMLFSSFCWHFEDHCFYSMNYHHWGEPKCWYSVPGNEALAFEKVMRDSLPDLFEAQPDLLFQLVTMLNPSVLQEKGVPVYSIIQEPGNFVITFPRSYHGGFNFGFNCAEAVNFAPADWLPHGGFGAELYRHYHKAAVLSHEELLCVVAKSNSDARVSIYLKKELLRIYNNEKTWRERLWRNGIVKSSPMTPREKPEYVSAEEDPMCIICQQSLYLSAVSCNCRPSAFVCLEHWEHLCECKPYKIRLLYRHSLAELSDLLLNVDKHDSTEAADHSLREISEKGAVLAKKVKGALVTHVQLAEEWVLRSCKILQHPYSRHAYVTAIEEAEQFLWAGSEMDLVRNMGNNLILARNWAEAVRDCLSKVKLWSSDRNCDNERVKMDCVNELLSFNSAPCNDPTYLQLKEYQEEASKLIEQTNSAMSSSSEFSVADWEILYSRAVNLPIDIKESKKLKHNLSAVKVWVDSVTMCTSQKAPSSLEVDMLYKLESENLELQLHFHEAVLLTDLLGQVKFCRSRCDEILKDSFSLKEVKVFLSEWENFTVAIPELQLLRKYYNDTLSWLARVNLVLVNVHEREDQENVVDELTCIQRDGLLLQIRVDELPRLEIELEKACCRVKALKALRGKMSMEFIQQLMMEATTLQIQKEKLFTDLAERHAVAMCCEEKAKHVLATEAQMSEFEDVLRASEDIGIILPSILDVNNAVSMAKAWLMKSKTFLFRDSTIAPAYDSHLKLHVLKELVMESKHLKVYLEECSLLDKVLNECLRWEQDASSLLQDVEHFWNTDIVGSMSCFIPKFESQILSMESAISAGTSLGLEFNMFPKLQDACSALKWCIKALSFSDHIPTLKEVEMMLDDATSLVIYKSSALLPKLIDGLQWLKKAIEILDPQNLGRFEVSSVEEILVQSKQTCASFPTIIGCLQDAIQNHNLWLKQVHLFLGLDSEHRSWNMLLQLKERGADAFNCVELGKVLLEVEKVQQWKQRCEEIIIPPPAEENPLLSALMEIKDTLVRSFDVYSNHTNGEKIKFCLCCSNAIEDHKLLICSICKDSFHLQCTKTLLEDATVLVCQYCDFVNNLKFSHTGFDSLRAGRKHLDLDKLAILLSDANDLCLWTDERRILHQIVEKALACNVCLKELVDFALAYVGRDLDVVSLKMCIALKAVDIAGVCDDQLIQEFELALGRNSWKIRAEKLLGSTEKPTIQQIQHNLEEGLAMNIPPEDFFRKKLTEFRDSGLLWSDTAKKASGDSGVLELDRVFKLISEGENLPVSFKKELELLRDRSMLYCICRRPYDKRPMIACDECDEWYHFDCVKISSTPETYICPACNPKEDMCASTSTAQERSSGCKFEEPQTPLRRSELRRNSQKLKSVSKDTLVAMDMNVALANFSGSEKLLWRNRKPFRRAARKRSELRSLSPFFYVQNN</sequence>
<feature type="domain" description="JmjN" evidence="10">
    <location>
        <begin position="34"/>
        <end position="75"/>
    </location>
</feature>
<dbReference type="FunFam" id="2.60.120.650:FF:000042">
    <property type="entry name" value="Transcription factor jumonji (JmjC) domain-containing protein"/>
    <property type="match status" value="1"/>
</dbReference>
<comment type="subcellular location">
    <subcellularLocation>
        <location evidence="1">Nucleus</location>
    </subcellularLocation>
</comment>
<dbReference type="InterPro" id="IPR036431">
    <property type="entry name" value="ARID_dom_sf"/>
</dbReference>
<evidence type="ECO:0000256" key="7">
    <source>
        <dbReference type="PROSITE-ProRule" id="PRU00146"/>
    </source>
</evidence>
<evidence type="ECO:0000256" key="4">
    <source>
        <dbReference type="ARBA" id="ARBA00022771"/>
    </source>
</evidence>
<comment type="caution">
    <text evidence="12">The sequence shown here is derived from an EMBL/GenBank/DDBJ whole genome shotgun (WGS) entry which is preliminary data.</text>
</comment>
<organism evidence="12 13">
    <name type="scientific">Penstemon smallii</name>
    <dbReference type="NCBI Taxonomy" id="265156"/>
    <lineage>
        <taxon>Eukaryota</taxon>
        <taxon>Viridiplantae</taxon>
        <taxon>Streptophyta</taxon>
        <taxon>Embryophyta</taxon>
        <taxon>Tracheophyta</taxon>
        <taxon>Spermatophyta</taxon>
        <taxon>Magnoliopsida</taxon>
        <taxon>eudicotyledons</taxon>
        <taxon>Gunneridae</taxon>
        <taxon>Pentapetalae</taxon>
        <taxon>asterids</taxon>
        <taxon>lamiids</taxon>
        <taxon>Lamiales</taxon>
        <taxon>Plantaginaceae</taxon>
        <taxon>Cheloneae</taxon>
        <taxon>Penstemon</taxon>
    </lineage>
</organism>
<dbReference type="Gene3D" id="2.60.120.650">
    <property type="entry name" value="Cupin"/>
    <property type="match status" value="2"/>
</dbReference>
<dbReference type="InterPro" id="IPR004198">
    <property type="entry name" value="Znf_C5HC2"/>
</dbReference>
<dbReference type="EMBL" id="JBJXBP010000004">
    <property type="protein sequence ID" value="KAL3833496.1"/>
    <property type="molecule type" value="Genomic_DNA"/>
</dbReference>
<evidence type="ECO:0000313" key="13">
    <source>
        <dbReference type="Proteomes" id="UP001634393"/>
    </source>
</evidence>
<evidence type="ECO:0000259" key="10">
    <source>
        <dbReference type="PROSITE" id="PS51183"/>
    </source>
</evidence>
<reference evidence="12 13" key="1">
    <citation type="submission" date="2024-12" db="EMBL/GenBank/DDBJ databases">
        <title>The unique morphological basis and parallel evolutionary history of personate flowers in Penstemon.</title>
        <authorList>
            <person name="Depatie T.H."/>
            <person name="Wessinger C.A."/>
        </authorList>
    </citation>
    <scope>NUCLEOTIDE SEQUENCE [LARGE SCALE GENOMIC DNA]</scope>
    <source>
        <strain evidence="12">WTNN_2</strain>
        <tissue evidence="12">Leaf</tissue>
    </source>
</reference>
<dbReference type="SUPFAM" id="SSF51197">
    <property type="entry name" value="Clavaminate synthase-like"/>
    <property type="match status" value="1"/>
</dbReference>
<gene>
    <name evidence="12" type="ORF">ACJIZ3_008232</name>
</gene>
<keyword evidence="5" id="KW-0862">Zinc</keyword>
<dbReference type="PROSITE" id="PS51184">
    <property type="entry name" value="JMJC"/>
    <property type="match status" value="1"/>
</dbReference>
<evidence type="ECO:0000256" key="5">
    <source>
        <dbReference type="ARBA" id="ARBA00022833"/>
    </source>
</evidence>
<feature type="domain" description="PHD-type" evidence="8">
    <location>
        <begin position="247"/>
        <end position="297"/>
    </location>
</feature>
<name>A0ABD3T952_9LAMI</name>
<dbReference type="InterPro" id="IPR019786">
    <property type="entry name" value="Zinc_finger_PHD-type_CS"/>
</dbReference>
<evidence type="ECO:0000256" key="6">
    <source>
        <dbReference type="ARBA" id="ARBA00023242"/>
    </source>
</evidence>
<dbReference type="SMART" id="SM00249">
    <property type="entry name" value="PHD"/>
    <property type="match status" value="3"/>
</dbReference>
<dbReference type="Pfam" id="PF02928">
    <property type="entry name" value="zf-C5HC2"/>
    <property type="match status" value="1"/>
</dbReference>
<dbReference type="CDD" id="cd16100">
    <property type="entry name" value="ARID"/>
    <property type="match status" value="1"/>
</dbReference>
<feature type="domain" description="ARID" evidence="9">
    <location>
        <begin position="101"/>
        <end position="195"/>
    </location>
</feature>
<dbReference type="GO" id="GO:0005634">
    <property type="term" value="C:nucleus"/>
    <property type="evidence" value="ECO:0007669"/>
    <property type="project" value="UniProtKB-SubCell"/>
</dbReference>
<evidence type="ECO:0000256" key="2">
    <source>
        <dbReference type="ARBA" id="ARBA00022723"/>
    </source>
</evidence>
<feature type="domain" description="PHD-type" evidence="8">
    <location>
        <begin position="1699"/>
        <end position="1745"/>
    </location>
</feature>
<dbReference type="SMART" id="SM00558">
    <property type="entry name" value="JmjC"/>
    <property type="match status" value="1"/>
</dbReference>
<evidence type="ECO:0000259" key="9">
    <source>
        <dbReference type="PROSITE" id="PS51011"/>
    </source>
</evidence>
<dbReference type="SUPFAM" id="SSF57903">
    <property type="entry name" value="FYVE/PHD zinc finger"/>
    <property type="match status" value="3"/>
</dbReference>
<dbReference type="PANTHER" id="PTHR10694:SF133">
    <property type="entry name" value="LYSINE-SPECIFIC DEMETHYLASE JMJ17"/>
    <property type="match status" value="1"/>
</dbReference>
<keyword evidence="6" id="KW-0539">Nucleus</keyword>
<dbReference type="InterPro" id="IPR003347">
    <property type="entry name" value="JmjC_dom"/>
</dbReference>
<dbReference type="InterPro" id="IPR019787">
    <property type="entry name" value="Znf_PHD-finger"/>
</dbReference>
<dbReference type="InterPro" id="IPR013637">
    <property type="entry name" value="Lys_sp_deMease-like_dom"/>
</dbReference>
<accession>A0ABD3T952</accession>
<evidence type="ECO:0000256" key="3">
    <source>
        <dbReference type="ARBA" id="ARBA00022737"/>
    </source>
</evidence>
<dbReference type="InterPro" id="IPR001965">
    <property type="entry name" value="Znf_PHD"/>
</dbReference>
<dbReference type="Pfam" id="PF01388">
    <property type="entry name" value="ARID"/>
    <property type="match status" value="1"/>
</dbReference>
<dbReference type="SMART" id="SM00545">
    <property type="entry name" value="JmjN"/>
    <property type="match status" value="1"/>
</dbReference>
<dbReference type="SMART" id="SM00501">
    <property type="entry name" value="BRIGHT"/>
    <property type="match status" value="1"/>
</dbReference>
<dbReference type="Pfam" id="PF08429">
    <property type="entry name" value="PLU-1"/>
    <property type="match status" value="2"/>
</dbReference>
<evidence type="ECO:0000256" key="1">
    <source>
        <dbReference type="ARBA" id="ARBA00004123"/>
    </source>
</evidence>
<keyword evidence="13" id="KW-1185">Reference proteome</keyword>
<dbReference type="Pfam" id="PF00628">
    <property type="entry name" value="PHD"/>
    <property type="match status" value="2"/>
</dbReference>
<dbReference type="InterPro" id="IPR001606">
    <property type="entry name" value="ARID_dom"/>
</dbReference>
<dbReference type="PROSITE" id="PS01359">
    <property type="entry name" value="ZF_PHD_1"/>
    <property type="match status" value="2"/>
</dbReference>
<evidence type="ECO:0000259" key="8">
    <source>
        <dbReference type="PROSITE" id="PS50016"/>
    </source>
</evidence>
<dbReference type="CDD" id="cd15543">
    <property type="entry name" value="PHD_RSF1"/>
    <property type="match status" value="1"/>
</dbReference>
<dbReference type="PANTHER" id="PTHR10694">
    <property type="entry name" value="LYSINE-SPECIFIC DEMETHYLASE"/>
    <property type="match status" value="1"/>
</dbReference>
<dbReference type="PROSITE" id="PS51011">
    <property type="entry name" value="ARID"/>
    <property type="match status" value="1"/>
</dbReference>
<keyword evidence="3" id="KW-0677">Repeat</keyword>
<dbReference type="SUPFAM" id="SSF46774">
    <property type="entry name" value="ARID-like"/>
    <property type="match status" value="1"/>
</dbReference>
<keyword evidence="2" id="KW-0479">Metal-binding</keyword>
<dbReference type="GO" id="GO:0010468">
    <property type="term" value="P:regulation of gene expression"/>
    <property type="evidence" value="ECO:0007669"/>
    <property type="project" value="UniProtKB-ARBA"/>
</dbReference>
<proteinExistence type="predicted"/>